<evidence type="ECO:0000256" key="2">
    <source>
        <dbReference type="ARBA" id="ARBA00022729"/>
    </source>
</evidence>
<reference evidence="7 8" key="1">
    <citation type="journal article" date="2002" name="Genome Res.">
        <title>A complete sequence of the T. tengcongensis genome.</title>
        <authorList>
            <person name="Bao Q."/>
            <person name="Tian Y."/>
            <person name="Li W."/>
            <person name="Xu Z."/>
            <person name="Xuan Z."/>
            <person name="Hu S."/>
            <person name="Dong W."/>
            <person name="Yang J."/>
            <person name="Chen Y."/>
            <person name="Xue Y."/>
            <person name="Xu Y."/>
            <person name="Lai X."/>
            <person name="Huang L."/>
            <person name="Dong X."/>
            <person name="Ma Y."/>
            <person name="Ling L."/>
            <person name="Tan H."/>
            <person name="Chen R."/>
            <person name="Wang J."/>
            <person name="Yu J."/>
            <person name="Yang H."/>
        </authorList>
    </citation>
    <scope>NUCLEOTIDE SEQUENCE [LARGE SCALE GENOMIC DNA]</scope>
    <source>
        <strain evidence="8">DSM 15242 / JCM 11007 / NBRC 100824 / MB4</strain>
    </source>
</reference>
<keyword evidence="4" id="KW-0326">Glycosidase</keyword>
<dbReference type="OrthoDB" id="9806701at2"/>
<dbReference type="CDD" id="cd00257">
    <property type="entry name" value="beta-trefoil_FSCN-like"/>
    <property type="match status" value="1"/>
</dbReference>
<dbReference type="CAZy" id="GH30">
    <property type="family name" value="Glycoside Hydrolase Family 30"/>
</dbReference>
<dbReference type="GO" id="GO:0016020">
    <property type="term" value="C:membrane"/>
    <property type="evidence" value="ECO:0007669"/>
    <property type="project" value="GOC"/>
</dbReference>
<dbReference type="InterPro" id="IPR033452">
    <property type="entry name" value="GH30_C"/>
</dbReference>
<evidence type="ECO:0000259" key="6">
    <source>
        <dbReference type="Pfam" id="PF17189"/>
    </source>
</evidence>
<dbReference type="Pfam" id="PF17189">
    <property type="entry name" value="Glyco_hydro_30C"/>
    <property type="match status" value="1"/>
</dbReference>
<dbReference type="GO" id="GO:0004348">
    <property type="term" value="F:glucosylceramidase activity"/>
    <property type="evidence" value="ECO:0007669"/>
    <property type="project" value="InterPro"/>
</dbReference>
<dbReference type="eggNOG" id="COG5520">
    <property type="taxonomic scope" value="Bacteria"/>
</dbReference>
<accession>Q8R5P9</accession>
<dbReference type="Proteomes" id="UP000000555">
    <property type="component" value="Chromosome"/>
</dbReference>
<dbReference type="Gene3D" id="2.80.10.50">
    <property type="match status" value="1"/>
</dbReference>
<feature type="domain" description="Glycosyl hydrolase family 30 beta sandwich" evidence="6">
    <location>
        <begin position="432"/>
        <end position="493"/>
    </location>
</feature>
<dbReference type="Pfam" id="PF02055">
    <property type="entry name" value="Glyco_hydro_30"/>
    <property type="match status" value="1"/>
</dbReference>
<keyword evidence="2" id="KW-0732">Signal</keyword>
<dbReference type="SUPFAM" id="SSF51445">
    <property type="entry name" value="(Trans)glycosidases"/>
    <property type="match status" value="1"/>
</dbReference>
<evidence type="ECO:0000256" key="1">
    <source>
        <dbReference type="ARBA" id="ARBA00005382"/>
    </source>
</evidence>
<dbReference type="PANTHER" id="PTHR11069:SF23">
    <property type="entry name" value="LYSOSOMAL ACID GLUCOSYLCERAMIDASE"/>
    <property type="match status" value="1"/>
</dbReference>
<dbReference type="AlphaFoldDB" id="Q8R5P9"/>
<feature type="domain" description="Glycosyl hydrolase family 30 TIM-barrel" evidence="5">
    <location>
        <begin position="92"/>
        <end position="429"/>
    </location>
</feature>
<dbReference type="RefSeq" id="WP_011026391.1">
    <property type="nucleotide sequence ID" value="NC_003869.1"/>
</dbReference>
<dbReference type="InterPro" id="IPR008999">
    <property type="entry name" value="Actin-crosslinking"/>
</dbReference>
<evidence type="ECO:0000259" key="5">
    <source>
        <dbReference type="Pfam" id="PF02055"/>
    </source>
</evidence>
<dbReference type="PANTHER" id="PTHR11069">
    <property type="entry name" value="GLUCOSYLCERAMIDASE"/>
    <property type="match status" value="1"/>
</dbReference>
<comment type="similarity">
    <text evidence="1 4">Belongs to the glycosyl hydrolase 30 family.</text>
</comment>
<dbReference type="Gene3D" id="3.20.20.80">
    <property type="entry name" value="Glycosidases"/>
    <property type="match status" value="1"/>
</dbReference>
<dbReference type="InterPro" id="IPR001139">
    <property type="entry name" value="Glyco_hydro_30"/>
</dbReference>
<protein>
    <submittedName>
        <fullName evidence="7">O-Glycosyl hydrolase family 30</fullName>
    </submittedName>
</protein>
<keyword evidence="8" id="KW-1185">Reference proteome</keyword>
<dbReference type="InterPro" id="IPR017853">
    <property type="entry name" value="GH"/>
</dbReference>
<dbReference type="InterPro" id="IPR013780">
    <property type="entry name" value="Glyco_hydro_b"/>
</dbReference>
<dbReference type="InterPro" id="IPR033453">
    <property type="entry name" value="Glyco_hydro_30_TIM-barrel"/>
</dbReference>
<dbReference type="GO" id="GO:0006680">
    <property type="term" value="P:glucosylceramide catabolic process"/>
    <property type="evidence" value="ECO:0007669"/>
    <property type="project" value="TreeGrafter"/>
</dbReference>
<dbReference type="HOGENOM" id="CLU_014379_3_1_9"/>
<keyword evidence="3 4" id="KW-0378">Hydrolase</keyword>
<dbReference type="STRING" id="273068.TTE2349"/>
<evidence type="ECO:0000313" key="8">
    <source>
        <dbReference type="Proteomes" id="UP000000555"/>
    </source>
</evidence>
<dbReference type="Gene3D" id="2.60.40.1180">
    <property type="entry name" value="Golgi alpha-mannosidase II"/>
    <property type="match status" value="1"/>
</dbReference>
<dbReference type="PRINTS" id="PR00843">
    <property type="entry name" value="GLHYDRLASE30"/>
</dbReference>
<proteinExistence type="inferred from homology"/>
<gene>
    <name evidence="7" type="ordered locus">TTE2349</name>
</gene>
<evidence type="ECO:0000313" key="7">
    <source>
        <dbReference type="EMBL" id="AAM25490.1"/>
    </source>
</evidence>
<sequence length="636" mass="72834">MISKIKIALLLLLIIAFLFPSLYIRPVNASNDPVKVWFSSEYKPKDHGWYTNNWESNITFKLSPQPDLFFTSPDEELLPTITVIPSIQYQTIEGIGTSLEESTIFNLSKMSSEVRSTVLRELFDRQNGIGLSLIRICFGSSDFTARDFYTYDDLPKGNTDSELQYFTIQKDKDYNIISTLQGILQIDNNIKVFASPWSPPAWMKSPETLIGGRLKSEWIPTLAKYYRKAIQAYQQEGIPIYAMTLQNEPLYEPPDYPGCFVSPEQERDLAKALSRELKNNQLKTKLWIYDHTFFDWYAYITRWGLNAWSYVNTVFSDPEAYQAVDGVAFHDYGGEPSEMTRIRNTYPEKGMYFTERSVWGIEGAARIIQYFRNWAKTYVAWVTMLDSNKQPEKWTFAPDPTILIQNAQNPDYYWHTPEYYLLGQFSKFILPGAKRIYTNSGNPDALSNVAFLNPDNTIVVVVVNATNSTQKFRILTSMGQIKTIIPAKTVATYKWKYEPTIKDIISLRSRANNLFVSVEASENYYLKASQSQITLNTKFEVIPLDNGRIALKSIVNNKFVSAENAGSLPLVANRESIGNWEIFDVEILERENDIALKSLANNKYVCAENAGKDPLIANRDKVKGAWEAFELILANR</sequence>
<name>Q8R5P9_CALS4</name>
<dbReference type="KEGG" id="tte:TTE2349"/>
<organism evidence="7 8">
    <name type="scientific">Caldanaerobacter subterraneus subsp. tengcongensis (strain DSM 15242 / JCM 11007 / NBRC 100824 / MB4)</name>
    <name type="common">Thermoanaerobacter tengcongensis</name>
    <dbReference type="NCBI Taxonomy" id="273068"/>
    <lineage>
        <taxon>Bacteria</taxon>
        <taxon>Bacillati</taxon>
        <taxon>Bacillota</taxon>
        <taxon>Clostridia</taxon>
        <taxon>Thermoanaerobacterales</taxon>
        <taxon>Thermoanaerobacteraceae</taxon>
        <taxon>Caldanaerobacter</taxon>
    </lineage>
</organism>
<dbReference type="SUPFAM" id="SSF50405">
    <property type="entry name" value="Actin-crosslinking proteins"/>
    <property type="match status" value="1"/>
</dbReference>
<evidence type="ECO:0000256" key="4">
    <source>
        <dbReference type="RuleBase" id="RU361188"/>
    </source>
</evidence>
<evidence type="ECO:0000256" key="3">
    <source>
        <dbReference type="ARBA" id="ARBA00022801"/>
    </source>
</evidence>
<dbReference type="EMBL" id="AE008691">
    <property type="protein sequence ID" value="AAM25490.1"/>
    <property type="molecule type" value="Genomic_DNA"/>
</dbReference>